<protein>
    <submittedName>
        <fullName evidence="1">Uncharacterized protein</fullName>
    </submittedName>
</protein>
<reference evidence="1" key="1">
    <citation type="journal article" date="2020" name="New Phytol.">
        <title>Comparative genomics reveals dynamic genome evolution in host specialist ectomycorrhizal fungi.</title>
        <authorList>
            <person name="Lofgren L.A."/>
            <person name="Nguyen N.H."/>
            <person name="Vilgalys R."/>
            <person name="Ruytinx J."/>
            <person name="Liao H.L."/>
            <person name="Branco S."/>
            <person name="Kuo A."/>
            <person name="LaButti K."/>
            <person name="Lipzen A."/>
            <person name="Andreopoulos W."/>
            <person name="Pangilinan J."/>
            <person name="Riley R."/>
            <person name="Hundley H."/>
            <person name="Na H."/>
            <person name="Barry K."/>
            <person name="Grigoriev I.V."/>
            <person name="Stajich J.E."/>
            <person name="Kennedy P.G."/>
        </authorList>
    </citation>
    <scope>NUCLEOTIDE SEQUENCE</scope>
    <source>
        <strain evidence="1">S12</strain>
    </source>
</reference>
<evidence type="ECO:0000313" key="1">
    <source>
        <dbReference type="EMBL" id="KAG1795395.1"/>
    </source>
</evidence>
<dbReference type="Proteomes" id="UP000719766">
    <property type="component" value="Unassembled WGS sequence"/>
</dbReference>
<proteinExistence type="predicted"/>
<dbReference type="RefSeq" id="XP_041161268.1">
    <property type="nucleotide sequence ID" value="XM_041299156.1"/>
</dbReference>
<sequence>MTTNDLPFALRDGPINVQGDHPNAPEFAFLSACHKSRPNEAIHLAAANSPD</sequence>
<dbReference type="AlphaFoldDB" id="A0A9P7DJE1"/>
<dbReference type="EMBL" id="JABBWE010000022">
    <property type="protein sequence ID" value="KAG1795395.1"/>
    <property type="molecule type" value="Genomic_DNA"/>
</dbReference>
<comment type="caution">
    <text evidence="1">The sequence shown here is derived from an EMBL/GenBank/DDBJ whole genome shotgun (WGS) entry which is preliminary data.</text>
</comment>
<keyword evidence="2" id="KW-1185">Reference proteome</keyword>
<accession>A0A9P7DJE1</accession>
<name>A0A9P7DJE1_9AGAM</name>
<organism evidence="1 2">
    <name type="scientific">Suillus plorans</name>
    <dbReference type="NCBI Taxonomy" id="116603"/>
    <lineage>
        <taxon>Eukaryota</taxon>
        <taxon>Fungi</taxon>
        <taxon>Dikarya</taxon>
        <taxon>Basidiomycota</taxon>
        <taxon>Agaricomycotina</taxon>
        <taxon>Agaricomycetes</taxon>
        <taxon>Agaricomycetidae</taxon>
        <taxon>Boletales</taxon>
        <taxon>Suillineae</taxon>
        <taxon>Suillaceae</taxon>
        <taxon>Suillus</taxon>
    </lineage>
</organism>
<dbReference type="GeneID" id="64592920"/>
<gene>
    <name evidence="1" type="ORF">HD556DRAFT_1269270</name>
</gene>
<evidence type="ECO:0000313" key="2">
    <source>
        <dbReference type="Proteomes" id="UP000719766"/>
    </source>
</evidence>